<evidence type="ECO:0000313" key="2">
    <source>
        <dbReference type="Proteomes" id="UP000664904"/>
    </source>
</evidence>
<dbReference type="EMBL" id="CP072133">
    <property type="protein sequence ID" value="QTH71418.1"/>
    <property type="molecule type" value="Genomic_DNA"/>
</dbReference>
<gene>
    <name evidence="1" type="ORF">J5O05_16900</name>
</gene>
<dbReference type="RefSeq" id="WP_208843059.1">
    <property type="nucleotide sequence ID" value="NZ_CP072133.1"/>
</dbReference>
<dbReference type="Proteomes" id="UP000664904">
    <property type="component" value="Chromosome"/>
</dbReference>
<dbReference type="AlphaFoldDB" id="A0A975DGM0"/>
<organism evidence="1 2">
    <name type="scientific">Pseudoalteromonas xiamenensis</name>
    <dbReference type="NCBI Taxonomy" id="882626"/>
    <lineage>
        <taxon>Bacteria</taxon>
        <taxon>Pseudomonadati</taxon>
        <taxon>Pseudomonadota</taxon>
        <taxon>Gammaproteobacteria</taxon>
        <taxon>Alteromonadales</taxon>
        <taxon>Pseudoalteromonadaceae</taxon>
        <taxon>Pseudoalteromonas</taxon>
    </lineage>
</organism>
<name>A0A975DGM0_9GAMM</name>
<protein>
    <submittedName>
        <fullName evidence="1">DUF2496 domain-containing protein</fullName>
    </submittedName>
</protein>
<evidence type="ECO:0000313" key="1">
    <source>
        <dbReference type="EMBL" id="QTH71418.1"/>
    </source>
</evidence>
<sequence>MSELKSAPVHIQLAVDLILLLEQNDIHPAQALDALDIVKQDLERKLAHSSAAVEG</sequence>
<dbReference type="KEGG" id="pxi:J5O05_16900"/>
<accession>A0A975DGM0</accession>
<dbReference type="Pfam" id="PF10689">
    <property type="entry name" value="DUF2496"/>
    <property type="match status" value="1"/>
</dbReference>
<dbReference type="InterPro" id="IPR019630">
    <property type="entry name" value="DUF2496_YbaM-rel"/>
</dbReference>
<reference evidence="1" key="1">
    <citation type="submission" date="2021-03" db="EMBL/GenBank/DDBJ databases">
        <title>Complete Genome of Pseudoalteromonas xiamenensis STKMTI.2, a new potential marine bacterium producing anti-Vibrio compounds.</title>
        <authorList>
            <person name="Handayani D.P."/>
            <person name="Isnansetyo A."/>
            <person name="Istiqomah I."/>
            <person name="Jumina J."/>
        </authorList>
    </citation>
    <scope>NUCLEOTIDE SEQUENCE</scope>
    <source>
        <strain evidence="1">STKMTI.2</strain>
    </source>
</reference>
<proteinExistence type="predicted"/>
<keyword evidence="2" id="KW-1185">Reference proteome</keyword>